<dbReference type="EMBL" id="CP002691">
    <property type="protein sequence ID" value="AEE49876.1"/>
    <property type="molecule type" value="Genomic_DNA"/>
</dbReference>
<name>F4KPC2_HALH1</name>
<reference evidence="2 3" key="1">
    <citation type="journal article" date="2011" name="Stand. Genomic Sci.">
        <title>Complete genome sequence of Haliscomenobacter hydrossis type strain (O).</title>
        <authorList>
            <consortium name="US DOE Joint Genome Institute (JGI-PGF)"/>
            <person name="Daligault H."/>
            <person name="Lapidus A."/>
            <person name="Zeytun A."/>
            <person name="Nolan M."/>
            <person name="Lucas S."/>
            <person name="Del Rio T.G."/>
            <person name="Tice H."/>
            <person name="Cheng J.F."/>
            <person name="Tapia R."/>
            <person name="Han C."/>
            <person name="Goodwin L."/>
            <person name="Pitluck S."/>
            <person name="Liolios K."/>
            <person name="Pagani I."/>
            <person name="Ivanova N."/>
            <person name="Huntemann M."/>
            <person name="Mavromatis K."/>
            <person name="Mikhailova N."/>
            <person name="Pati A."/>
            <person name="Chen A."/>
            <person name="Palaniappan K."/>
            <person name="Land M."/>
            <person name="Hauser L."/>
            <person name="Brambilla E.M."/>
            <person name="Rohde M."/>
            <person name="Verbarg S."/>
            <person name="Goker M."/>
            <person name="Bristow J."/>
            <person name="Eisen J.A."/>
            <person name="Markowitz V."/>
            <person name="Hugenholtz P."/>
            <person name="Kyrpides N.C."/>
            <person name="Klenk H.P."/>
            <person name="Woyke T."/>
        </authorList>
    </citation>
    <scope>NUCLEOTIDE SEQUENCE [LARGE SCALE GENOMIC DNA]</scope>
    <source>
        <strain evidence="3">ATCC 27775 / DSM 1100 / LMG 10767 / O</strain>
    </source>
</reference>
<dbReference type="CDD" id="cd24032">
    <property type="entry name" value="ASKHA_NBD_TsaB"/>
    <property type="match status" value="1"/>
</dbReference>
<dbReference type="AlphaFoldDB" id="F4KPC2"/>
<dbReference type="InterPro" id="IPR000905">
    <property type="entry name" value="Gcp-like_dom"/>
</dbReference>
<dbReference type="GO" id="GO:0002949">
    <property type="term" value="P:tRNA threonylcarbamoyladenosine modification"/>
    <property type="evidence" value="ECO:0007669"/>
    <property type="project" value="InterPro"/>
</dbReference>
<dbReference type="InterPro" id="IPR043129">
    <property type="entry name" value="ATPase_NBD"/>
</dbReference>
<dbReference type="Gene3D" id="3.30.420.40">
    <property type="match status" value="2"/>
</dbReference>
<gene>
    <name evidence="2" type="ordered locus">Halhy_1991</name>
</gene>
<dbReference type="PANTHER" id="PTHR11735">
    <property type="entry name" value="TRNA N6-ADENOSINE THREONYLCARBAMOYLTRANSFERASE"/>
    <property type="match status" value="1"/>
</dbReference>
<reference key="2">
    <citation type="submission" date="2011-04" db="EMBL/GenBank/DDBJ databases">
        <title>Complete sequence of chromosome of Haliscomenobacter hydrossis DSM 1100.</title>
        <authorList>
            <consortium name="US DOE Joint Genome Institute (JGI-PGF)"/>
            <person name="Lucas S."/>
            <person name="Han J."/>
            <person name="Lapidus A."/>
            <person name="Bruce D."/>
            <person name="Goodwin L."/>
            <person name="Pitluck S."/>
            <person name="Peters L."/>
            <person name="Kyrpides N."/>
            <person name="Mavromatis K."/>
            <person name="Ivanova N."/>
            <person name="Ovchinnikova G."/>
            <person name="Pagani I."/>
            <person name="Daligault H."/>
            <person name="Detter J.C."/>
            <person name="Han C."/>
            <person name="Land M."/>
            <person name="Hauser L."/>
            <person name="Markowitz V."/>
            <person name="Cheng J.-F."/>
            <person name="Hugenholtz P."/>
            <person name="Woyke T."/>
            <person name="Wu D."/>
            <person name="Verbarg S."/>
            <person name="Frueling A."/>
            <person name="Brambilla E."/>
            <person name="Klenk H.-P."/>
            <person name="Eisen J.A."/>
        </authorList>
    </citation>
    <scope>NUCLEOTIDE SEQUENCE</scope>
    <source>
        <strain>DSM 1100</strain>
    </source>
</reference>
<dbReference type="Pfam" id="PF00814">
    <property type="entry name" value="TsaD"/>
    <property type="match status" value="1"/>
</dbReference>
<dbReference type="NCBIfam" id="TIGR03725">
    <property type="entry name" value="T6A_YeaZ"/>
    <property type="match status" value="1"/>
</dbReference>
<protein>
    <submittedName>
        <fullName evidence="2">Universal protein YeaZ</fullName>
    </submittedName>
</protein>
<dbReference type="eggNOG" id="COG1214">
    <property type="taxonomic scope" value="Bacteria"/>
</dbReference>
<organism evidence="2 3">
    <name type="scientific">Haliscomenobacter hydrossis (strain ATCC 27775 / DSM 1100 / LMG 10767 / O)</name>
    <dbReference type="NCBI Taxonomy" id="760192"/>
    <lineage>
        <taxon>Bacteria</taxon>
        <taxon>Pseudomonadati</taxon>
        <taxon>Bacteroidota</taxon>
        <taxon>Saprospiria</taxon>
        <taxon>Saprospirales</taxon>
        <taxon>Haliscomenobacteraceae</taxon>
        <taxon>Haliscomenobacter</taxon>
    </lineage>
</organism>
<dbReference type="HOGENOM" id="CLU_064886_1_0_10"/>
<dbReference type="SUPFAM" id="SSF53067">
    <property type="entry name" value="Actin-like ATPase domain"/>
    <property type="match status" value="2"/>
</dbReference>
<evidence type="ECO:0000313" key="3">
    <source>
        <dbReference type="Proteomes" id="UP000008461"/>
    </source>
</evidence>
<dbReference type="STRING" id="760192.Halhy_1991"/>
<evidence type="ECO:0000313" key="2">
    <source>
        <dbReference type="EMBL" id="AEE49876.1"/>
    </source>
</evidence>
<keyword evidence="3" id="KW-1185">Reference proteome</keyword>
<accession>F4KPC2</accession>
<sequence length="229" mass="24647">MALVLCMETATERCSIVVASEGNIIEKVYSSGDFDHTAQLTLLIEKCLRLGNLQLSDLDAIAISIGPGSYTSLRAGLSTAKGLAYGLDLPLLPIDSLSIIAAGAIQEHSPSKATLYVPMIDARRMEVYTAIYSPTGETLEMANAAILTPDSFCTYFEQEISLVFAGNGAPKFSLIASSPFAIFSSVRSDATYMPALAEKAYQQKAFADVAYIEPFYLKPPNITVPKKQI</sequence>
<feature type="domain" description="Gcp-like" evidence="1">
    <location>
        <begin position="35"/>
        <end position="158"/>
    </location>
</feature>
<evidence type="ECO:0000259" key="1">
    <source>
        <dbReference type="Pfam" id="PF00814"/>
    </source>
</evidence>
<dbReference type="PANTHER" id="PTHR11735:SF11">
    <property type="entry name" value="TRNA THREONYLCARBAMOYLADENOSINE BIOSYNTHESIS PROTEIN TSAB"/>
    <property type="match status" value="1"/>
</dbReference>
<dbReference type="Proteomes" id="UP000008461">
    <property type="component" value="Chromosome"/>
</dbReference>
<proteinExistence type="predicted"/>
<dbReference type="KEGG" id="hhy:Halhy_1991"/>
<dbReference type="GO" id="GO:0005829">
    <property type="term" value="C:cytosol"/>
    <property type="evidence" value="ECO:0007669"/>
    <property type="project" value="TreeGrafter"/>
</dbReference>
<dbReference type="InterPro" id="IPR022496">
    <property type="entry name" value="T6A_TsaB"/>
</dbReference>